<feature type="domain" description="AB hydrolase-1" evidence="1">
    <location>
        <begin position="22"/>
        <end position="125"/>
    </location>
</feature>
<evidence type="ECO:0000259" key="1">
    <source>
        <dbReference type="Pfam" id="PF00561"/>
    </source>
</evidence>
<dbReference type="Proteomes" id="UP000019275">
    <property type="component" value="Unassembled WGS sequence"/>
</dbReference>
<gene>
    <name evidence="2" type="ORF">KLA_05251</name>
</gene>
<dbReference type="Pfam" id="PF00561">
    <property type="entry name" value="Abhydrolase_1"/>
    <property type="match status" value="1"/>
</dbReference>
<keyword evidence="3" id="KW-1185">Reference proteome</keyword>
<dbReference type="Gene3D" id="3.40.50.1820">
    <property type="entry name" value="alpha/beta hydrolase"/>
    <property type="match status" value="1"/>
</dbReference>
<dbReference type="PANTHER" id="PTHR46331:SF2">
    <property type="entry name" value="VALACYCLOVIR HYDROLASE"/>
    <property type="match status" value="1"/>
</dbReference>
<dbReference type="SUPFAM" id="SSF53474">
    <property type="entry name" value="alpha/beta-Hydrolases"/>
    <property type="match status" value="1"/>
</dbReference>
<protein>
    <submittedName>
        <fullName evidence="2">Alpha/beta hydrolase fold protein</fullName>
    </submittedName>
</protein>
<comment type="caution">
    <text evidence="2">The sequence shown here is derived from an EMBL/GenBank/DDBJ whole genome shotgun (WGS) entry which is preliminary data.</text>
</comment>
<evidence type="ECO:0000313" key="2">
    <source>
        <dbReference type="EMBL" id="EWH14401.1"/>
    </source>
</evidence>
<name>A0ABN0RR63_9FLAO</name>
<keyword evidence="2" id="KW-0378">Hydrolase</keyword>
<reference evidence="2 3" key="1">
    <citation type="journal article" date="2014" name="Genome Announc.">
        <title>Draft Genome Sequence of the Carrageenan-Degrading Bacterium Cellulophaga sp. Strain KL-A, Isolated from Decaying Marine Algae.</title>
        <authorList>
            <person name="Shan D."/>
            <person name="Ying J."/>
            <person name="Li X."/>
            <person name="Gao Z."/>
            <person name="Wei G."/>
            <person name="Shao Z."/>
        </authorList>
    </citation>
    <scope>NUCLEOTIDE SEQUENCE [LARGE SCALE GENOMIC DNA]</scope>
    <source>
        <strain evidence="2 3">KL-A</strain>
    </source>
</reference>
<dbReference type="InterPro" id="IPR000073">
    <property type="entry name" value="AB_hydrolase_1"/>
</dbReference>
<dbReference type="GO" id="GO:0016787">
    <property type="term" value="F:hydrolase activity"/>
    <property type="evidence" value="ECO:0007669"/>
    <property type="project" value="UniProtKB-KW"/>
</dbReference>
<evidence type="ECO:0000313" key="3">
    <source>
        <dbReference type="Proteomes" id="UP000019275"/>
    </source>
</evidence>
<sequence>MTTPYNLEQIATYKIGNYKNKPTIIFLHDSLGCIELWRDFPEKLSNLTKCNAIVYDRQGYGKSLPFTKDRDVNYLELEADILMQLISLWGVEKPILFGHSDGGSIALIAAAKYPNKIKAIITEGAHIFVEDITLNGINNAIELYKTTNLKSKLKKYHGTKTDTMFWAWAKTWTTKKFKNWNIEHFLPHIECKSLVIQGEDDEYGTLKQVYNTIKATKTPGKKLILPNIKHTPHKENPNLILKETAAFIAKI</sequence>
<dbReference type="RefSeq" id="WP_034644458.1">
    <property type="nucleotide sequence ID" value="NZ_ARZX01000004.1"/>
</dbReference>
<dbReference type="EMBL" id="ARZX01000004">
    <property type="protein sequence ID" value="EWH14401.1"/>
    <property type="molecule type" value="Genomic_DNA"/>
</dbReference>
<dbReference type="InterPro" id="IPR029058">
    <property type="entry name" value="AB_hydrolase_fold"/>
</dbReference>
<proteinExistence type="predicted"/>
<dbReference type="PANTHER" id="PTHR46331">
    <property type="entry name" value="VALACYCLOVIR HYDROLASE"/>
    <property type="match status" value="1"/>
</dbReference>
<accession>A0ABN0RR63</accession>
<organism evidence="2 3">
    <name type="scientific">Cellulophaga geojensis KL-A</name>
    <dbReference type="NCBI Taxonomy" id="1328323"/>
    <lineage>
        <taxon>Bacteria</taxon>
        <taxon>Pseudomonadati</taxon>
        <taxon>Bacteroidota</taxon>
        <taxon>Flavobacteriia</taxon>
        <taxon>Flavobacteriales</taxon>
        <taxon>Flavobacteriaceae</taxon>
        <taxon>Cellulophaga</taxon>
    </lineage>
</organism>